<evidence type="ECO:0000256" key="1">
    <source>
        <dbReference type="SAM" id="MobiDB-lite"/>
    </source>
</evidence>
<sequence>MSNVMTILGTATGGGNAITDLSFDVNTLYLRKIVHLQRLTMMKLLQVKRRLIQLSTQSEYLEQIDAYTKTQDDALLLLKEDKTQLIDAYKQTEVDAFLDDKLNVSDQIDAYTKGEADNLLSSKANSGVSYIKEEDDALLLLKAEKTQLIDAYTKGETNNLLINKDNSGVSYTKGEDDALLLLKADKTQLIDAFTKGETNNLLNNKADSGVSYTKGDADNLLSNKANSGVSYSKTQDDALLLSKADKTQLIDSYTRGEDDALLLLKADKKQLIYSYSKREDDALLLLKSDKTQLIDSYKKGEADNLLNNKANSGISYTKGEVDALLLMKANQSTTYIKTKPDYLASQIDVGDVDLSGYMTLDTSQTITANKTFNNACRFISSIDGMATITGTQFVKSGADDIVVLLGAGGTKPLSEFASGSTIYGTKTFNSNVNATGFVKTGKDDASVLFADGGDRLLSSFGGIEDLTSSAFSVQDDVAVITYIPFPNNTVDKGGYVSITHSTGHITYAAGSSDFPELYAYIKERYPKPIGELPQPVPIGDQTLQQQVKNNDDIIYASNVVFNPPVPNAITKLDLSSQLERNSFLASGGSDPTLIVYGDRITLTASYATTGVFPNGYLFKSYPQEARPILVDQVIALDGTDASHTYTYNTFYIVDNGICKICVLNLYFESKGLNGRSQEVGRIPDSTLPADGKKPQESIPQDSDDVFKYCASEKYYL</sequence>
<comment type="caution">
    <text evidence="2">The sequence shown here is derived from an EMBL/GenBank/DDBJ whole genome shotgun (WGS) entry which is preliminary data.</text>
</comment>
<name>A0A5J4WEB1_9EUKA</name>
<dbReference type="EMBL" id="SNRW01002351">
    <property type="protein sequence ID" value="KAA6393066.1"/>
    <property type="molecule type" value="Genomic_DNA"/>
</dbReference>
<feature type="region of interest" description="Disordered" evidence="1">
    <location>
        <begin position="678"/>
        <end position="702"/>
    </location>
</feature>
<proteinExistence type="predicted"/>
<organism evidence="2 3">
    <name type="scientific">Streblomastix strix</name>
    <dbReference type="NCBI Taxonomy" id="222440"/>
    <lineage>
        <taxon>Eukaryota</taxon>
        <taxon>Metamonada</taxon>
        <taxon>Preaxostyla</taxon>
        <taxon>Oxymonadida</taxon>
        <taxon>Streblomastigidae</taxon>
        <taxon>Streblomastix</taxon>
    </lineage>
</organism>
<evidence type="ECO:0000313" key="3">
    <source>
        <dbReference type="Proteomes" id="UP000324800"/>
    </source>
</evidence>
<evidence type="ECO:0000313" key="2">
    <source>
        <dbReference type="EMBL" id="KAA6393066.1"/>
    </source>
</evidence>
<dbReference type="Proteomes" id="UP000324800">
    <property type="component" value="Unassembled WGS sequence"/>
</dbReference>
<protein>
    <submittedName>
        <fullName evidence="2">Uncharacterized protein</fullName>
    </submittedName>
</protein>
<reference evidence="2 3" key="1">
    <citation type="submission" date="2019-03" db="EMBL/GenBank/DDBJ databases">
        <title>Single cell metagenomics reveals metabolic interactions within the superorganism composed of flagellate Streblomastix strix and complex community of Bacteroidetes bacteria on its surface.</title>
        <authorList>
            <person name="Treitli S.C."/>
            <person name="Kolisko M."/>
            <person name="Husnik F."/>
            <person name="Keeling P."/>
            <person name="Hampl V."/>
        </authorList>
    </citation>
    <scope>NUCLEOTIDE SEQUENCE [LARGE SCALE GENOMIC DNA]</scope>
    <source>
        <strain evidence="2">ST1C</strain>
    </source>
</reference>
<accession>A0A5J4WEB1</accession>
<dbReference type="AlphaFoldDB" id="A0A5J4WEB1"/>
<gene>
    <name evidence="2" type="ORF">EZS28_011406</name>
</gene>